<dbReference type="SMART" id="SM00100">
    <property type="entry name" value="cNMP"/>
    <property type="match status" value="1"/>
</dbReference>
<protein>
    <submittedName>
        <fullName evidence="6">CRP/FNR family transcriptional regulator, anaerobic regulatory protein</fullName>
    </submittedName>
</protein>
<dbReference type="Pfam" id="PF13545">
    <property type="entry name" value="HTH_Crp_2"/>
    <property type="match status" value="1"/>
</dbReference>
<dbReference type="AlphaFoldDB" id="A0AA94HUE0"/>
<dbReference type="InterPro" id="IPR000595">
    <property type="entry name" value="cNMP-bd_dom"/>
</dbReference>
<dbReference type="PANTHER" id="PTHR24567">
    <property type="entry name" value="CRP FAMILY TRANSCRIPTIONAL REGULATORY PROTEIN"/>
    <property type="match status" value="1"/>
</dbReference>
<keyword evidence="1" id="KW-0805">Transcription regulation</keyword>
<dbReference type="EMBL" id="FPIW01000056">
    <property type="protein sequence ID" value="SFW65806.1"/>
    <property type="molecule type" value="Genomic_DNA"/>
</dbReference>
<keyword evidence="3" id="KW-0804">Transcription</keyword>
<evidence type="ECO:0000313" key="6">
    <source>
        <dbReference type="EMBL" id="SFW65806.1"/>
    </source>
</evidence>
<dbReference type="InterPro" id="IPR018490">
    <property type="entry name" value="cNMP-bd_dom_sf"/>
</dbReference>
<dbReference type="SUPFAM" id="SSF51206">
    <property type="entry name" value="cAMP-binding domain-like"/>
    <property type="match status" value="1"/>
</dbReference>
<dbReference type="Pfam" id="PF00027">
    <property type="entry name" value="cNMP_binding"/>
    <property type="match status" value="1"/>
</dbReference>
<dbReference type="PROSITE" id="PS50042">
    <property type="entry name" value="CNMP_BINDING_3"/>
    <property type="match status" value="1"/>
</dbReference>
<evidence type="ECO:0000259" key="5">
    <source>
        <dbReference type="PROSITE" id="PS51063"/>
    </source>
</evidence>
<dbReference type="Gene3D" id="1.10.10.10">
    <property type="entry name" value="Winged helix-like DNA-binding domain superfamily/Winged helix DNA-binding domain"/>
    <property type="match status" value="1"/>
</dbReference>
<dbReference type="InterPro" id="IPR012318">
    <property type="entry name" value="HTH_CRP"/>
</dbReference>
<name>A0AA94HUE0_DESDE</name>
<evidence type="ECO:0000256" key="2">
    <source>
        <dbReference type="ARBA" id="ARBA00023125"/>
    </source>
</evidence>
<dbReference type="GO" id="GO:0003677">
    <property type="term" value="F:DNA binding"/>
    <property type="evidence" value="ECO:0007669"/>
    <property type="project" value="UniProtKB-KW"/>
</dbReference>
<accession>A0AA94HUE0</accession>
<comment type="caution">
    <text evidence="6">The sequence shown here is derived from an EMBL/GenBank/DDBJ whole genome shotgun (WGS) entry which is preliminary data.</text>
</comment>
<dbReference type="InterPro" id="IPR036388">
    <property type="entry name" value="WH-like_DNA-bd_sf"/>
</dbReference>
<dbReference type="GO" id="GO:0005829">
    <property type="term" value="C:cytosol"/>
    <property type="evidence" value="ECO:0007669"/>
    <property type="project" value="TreeGrafter"/>
</dbReference>
<proteinExistence type="predicted"/>
<dbReference type="Gene3D" id="2.60.120.10">
    <property type="entry name" value="Jelly Rolls"/>
    <property type="match status" value="1"/>
</dbReference>
<dbReference type="Proteomes" id="UP000182680">
    <property type="component" value="Unassembled WGS sequence"/>
</dbReference>
<dbReference type="InterPro" id="IPR050397">
    <property type="entry name" value="Env_Response_Regulators"/>
</dbReference>
<dbReference type="SUPFAM" id="SSF46785">
    <property type="entry name" value="Winged helix' DNA-binding domain"/>
    <property type="match status" value="1"/>
</dbReference>
<dbReference type="RefSeq" id="WP_083577959.1">
    <property type="nucleotide sequence ID" value="NZ_FPIW01000056.1"/>
</dbReference>
<evidence type="ECO:0000256" key="3">
    <source>
        <dbReference type="ARBA" id="ARBA00023163"/>
    </source>
</evidence>
<sequence>MTNRQYAANTDSLMNEESLQAAPTVADALCTGLLAGLNHHERDVLARHARLQSFAPGVALFQEGDESADPMLLLSGLVKLCRHSSQGKECVLHLVHSGKFIDAGVLFYEGGLPISAVALQHTTVLSLNRRAFLHTLENNAPLAVSLLGAMSLRQRLLITKIAGSQGRISVAGRVAAWLLHRAKMEKSATLRLGVTQEILARLMGISRESLSRELSALSAAGIIEHQRRSITLLDHEALKLRAQG</sequence>
<dbReference type="CDD" id="cd00038">
    <property type="entry name" value="CAP_ED"/>
    <property type="match status" value="1"/>
</dbReference>
<organism evidence="6 7">
    <name type="scientific">Desulfovibrio desulfuricans</name>
    <dbReference type="NCBI Taxonomy" id="876"/>
    <lineage>
        <taxon>Bacteria</taxon>
        <taxon>Pseudomonadati</taxon>
        <taxon>Thermodesulfobacteriota</taxon>
        <taxon>Desulfovibrionia</taxon>
        <taxon>Desulfovibrionales</taxon>
        <taxon>Desulfovibrionaceae</taxon>
        <taxon>Desulfovibrio</taxon>
    </lineage>
</organism>
<gene>
    <name evidence="6" type="ORF">SAMN02910291_02347</name>
</gene>
<feature type="domain" description="HTH crp-type" evidence="5">
    <location>
        <begin position="168"/>
        <end position="236"/>
    </location>
</feature>
<reference evidence="7" key="1">
    <citation type="submission" date="2016-11" db="EMBL/GenBank/DDBJ databases">
        <authorList>
            <person name="Jaros S."/>
            <person name="Januszkiewicz K."/>
            <person name="Wedrychowicz H."/>
        </authorList>
    </citation>
    <scope>NUCLEOTIDE SEQUENCE [LARGE SCALE GENOMIC DNA]</scope>
    <source>
        <strain evidence="7">DSM 7057</strain>
    </source>
</reference>
<dbReference type="PROSITE" id="PS51063">
    <property type="entry name" value="HTH_CRP_2"/>
    <property type="match status" value="1"/>
</dbReference>
<feature type="domain" description="Cyclic nucleotide-binding" evidence="4">
    <location>
        <begin position="33"/>
        <end position="136"/>
    </location>
</feature>
<dbReference type="GO" id="GO:0003700">
    <property type="term" value="F:DNA-binding transcription factor activity"/>
    <property type="evidence" value="ECO:0007669"/>
    <property type="project" value="TreeGrafter"/>
</dbReference>
<evidence type="ECO:0000313" key="7">
    <source>
        <dbReference type="Proteomes" id="UP000182680"/>
    </source>
</evidence>
<keyword evidence="2" id="KW-0238">DNA-binding</keyword>
<dbReference type="InterPro" id="IPR036390">
    <property type="entry name" value="WH_DNA-bd_sf"/>
</dbReference>
<dbReference type="PANTHER" id="PTHR24567:SF74">
    <property type="entry name" value="HTH-TYPE TRANSCRIPTIONAL REGULATOR ARCR"/>
    <property type="match status" value="1"/>
</dbReference>
<evidence type="ECO:0000259" key="4">
    <source>
        <dbReference type="PROSITE" id="PS50042"/>
    </source>
</evidence>
<evidence type="ECO:0000256" key="1">
    <source>
        <dbReference type="ARBA" id="ARBA00023015"/>
    </source>
</evidence>
<dbReference type="SMART" id="SM00419">
    <property type="entry name" value="HTH_CRP"/>
    <property type="match status" value="1"/>
</dbReference>
<dbReference type="InterPro" id="IPR014710">
    <property type="entry name" value="RmlC-like_jellyroll"/>
</dbReference>